<evidence type="ECO:0000313" key="5">
    <source>
        <dbReference type="EMBL" id="KGN35117.1"/>
    </source>
</evidence>
<dbReference type="Pfam" id="PF00545">
    <property type="entry name" value="Ribonuclease"/>
    <property type="match status" value="1"/>
</dbReference>
<keyword evidence="1" id="KW-0540">Nuclease</keyword>
<dbReference type="SUPFAM" id="SSF53933">
    <property type="entry name" value="Microbial ribonucleases"/>
    <property type="match status" value="1"/>
</dbReference>
<accession>A0ABR4XGA4</accession>
<name>A0ABR4XGA4_9MICO</name>
<sequence>MAGRRSSLMWLAPLAVAVLVALLWWTGNNGTTDGGGDRGARPTATAQPSPTAYPTVPATPDSGLATIPESALPAEARTTLDLIRIGGPFPHEQDDKTFQNREGILPEQKRGYYREYTVETPGSDDRGARRIVSGTAGDRFWTDDHYASFRQIKEGQ</sequence>
<gene>
    <name evidence="5" type="ORF">N798_04210</name>
</gene>
<reference evidence="5 6" key="1">
    <citation type="submission" date="2013-08" db="EMBL/GenBank/DDBJ databases">
        <title>The genome sequence of Knoellia flava.</title>
        <authorList>
            <person name="Zhu W."/>
            <person name="Wang G."/>
        </authorList>
    </citation>
    <scope>NUCLEOTIDE SEQUENCE [LARGE SCALE GENOMIC DNA]</scope>
    <source>
        <strain evidence="5 6">TL1</strain>
    </source>
</reference>
<keyword evidence="4" id="KW-0812">Transmembrane</keyword>
<evidence type="ECO:0000256" key="2">
    <source>
        <dbReference type="ARBA" id="ARBA00022801"/>
    </source>
</evidence>
<evidence type="ECO:0000313" key="6">
    <source>
        <dbReference type="Proteomes" id="UP000029990"/>
    </source>
</evidence>
<keyword evidence="4" id="KW-1133">Transmembrane helix</keyword>
<proteinExistence type="predicted"/>
<dbReference type="InterPro" id="IPR016191">
    <property type="entry name" value="Ribonuclease/ribotoxin"/>
</dbReference>
<organism evidence="5 6">
    <name type="scientific">Knoellia flava TL1</name>
    <dbReference type="NCBI Taxonomy" id="1385518"/>
    <lineage>
        <taxon>Bacteria</taxon>
        <taxon>Bacillati</taxon>
        <taxon>Actinomycetota</taxon>
        <taxon>Actinomycetes</taxon>
        <taxon>Micrococcales</taxon>
        <taxon>Intrasporangiaceae</taxon>
        <taxon>Knoellia</taxon>
    </lineage>
</organism>
<keyword evidence="6" id="KW-1185">Reference proteome</keyword>
<dbReference type="Gene3D" id="3.10.450.30">
    <property type="entry name" value="Microbial ribonucleases"/>
    <property type="match status" value="1"/>
</dbReference>
<protein>
    <submittedName>
        <fullName evidence="5">Ribonuclease</fullName>
    </submittedName>
</protein>
<evidence type="ECO:0000256" key="1">
    <source>
        <dbReference type="ARBA" id="ARBA00022722"/>
    </source>
</evidence>
<dbReference type="EMBL" id="AVPI01000008">
    <property type="protein sequence ID" value="KGN35117.1"/>
    <property type="molecule type" value="Genomic_DNA"/>
</dbReference>
<feature type="transmembrane region" description="Helical" evidence="4">
    <location>
        <begin position="7"/>
        <end position="25"/>
    </location>
</feature>
<comment type="caution">
    <text evidence="5">The sequence shown here is derived from an EMBL/GenBank/DDBJ whole genome shotgun (WGS) entry which is preliminary data.</text>
</comment>
<dbReference type="InterPro" id="IPR000026">
    <property type="entry name" value="N1-like"/>
</dbReference>
<keyword evidence="4" id="KW-0472">Membrane</keyword>
<evidence type="ECO:0000256" key="4">
    <source>
        <dbReference type="SAM" id="Phobius"/>
    </source>
</evidence>
<evidence type="ECO:0000256" key="3">
    <source>
        <dbReference type="SAM" id="MobiDB-lite"/>
    </source>
</evidence>
<feature type="region of interest" description="Disordered" evidence="3">
    <location>
        <begin position="31"/>
        <end position="63"/>
    </location>
</feature>
<keyword evidence="2" id="KW-0378">Hydrolase</keyword>
<dbReference type="Proteomes" id="UP000029990">
    <property type="component" value="Unassembled WGS sequence"/>
</dbReference>